<dbReference type="AlphaFoldDB" id="A0A0M9G1R0"/>
<organism evidence="3 4">
    <name type="scientific">Leptomonas pyrrhocoris</name>
    <name type="common">Firebug parasite</name>
    <dbReference type="NCBI Taxonomy" id="157538"/>
    <lineage>
        <taxon>Eukaryota</taxon>
        <taxon>Discoba</taxon>
        <taxon>Euglenozoa</taxon>
        <taxon>Kinetoplastea</taxon>
        <taxon>Metakinetoplastina</taxon>
        <taxon>Trypanosomatida</taxon>
        <taxon>Trypanosomatidae</taxon>
        <taxon>Leishmaniinae</taxon>
        <taxon>Leptomonas</taxon>
    </lineage>
</organism>
<gene>
    <name evidence="3" type="ORF">ABB37_04775</name>
</gene>
<reference evidence="3 4" key="1">
    <citation type="submission" date="2015-07" db="EMBL/GenBank/DDBJ databases">
        <title>High-quality genome of monoxenous trypanosomatid Leptomonas pyrrhocoris.</title>
        <authorList>
            <person name="Flegontov P."/>
            <person name="Butenko A."/>
            <person name="Firsov S."/>
            <person name="Vlcek C."/>
            <person name="Logacheva M.D."/>
            <person name="Field M."/>
            <person name="Filatov D."/>
            <person name="Flegontova O."/>
            <person name="Gerasimov E."/>
            <person name="Jackson A.P."/>
            <person name="Kelly S."/>
            <person name="Opperdoes F."/>
            <person name="O'Reilly A."/>
            <person name="Votypka J."/>
            <person name="Yurchenko V."/>
            <person name="Lukes J."/>
        </authorList>
    </citation>
    <scope>NUCLEOTIDE SEQUENCE [LARGE SCALE GENOMIC DNA]</scope>
    <source>
        <strain evidence="3">H10</strain>
    </source>
</reference>
<accession>A0A0M9G1R0</accession>
<dbReference type="OMA" id="NTHYRAR"/>
<evidence type="ECO:0000313" key="4">
    <source>
        <dbReference type="Proteomes" id="UP000037923"/>
    </source>
</evidence>
<feature type="compositionally biased region" description="Basic residues" evidence="1">
    <location>
        <begin position="309"/>
        <end position="318"/>
    </location>
</feature>
<evidence type="ECO:0000259" key="2">
    <source>
        <dbReference type="PROSITE" id="PS50076"/>
    </source>
</evidence>
<dbReference type="RefSeq" id="XP_015659014.1">
    <property type="nucleotide sequence ID" value="XM_015802570.1"/>
</dbReference>
<comment type="caution">
    <text evidence="3">The sequence shown here is derived from an EMBL/GenBank/DDBJ whole genome shotgun (WGS) entry which is preliminary data.</text>
</comment>
<proteinExistence type="predicted"/>
<dbReference type="Proteomes" id="UP000037923">
    <property type="component" value="Unassembled WGS sequence"/>
</dbReference>
<feature type="region of interest" description="Disordered" evidence="1">
    <location>
        <begin position="276"/>
        <end position="357"/>
    </location>
</feature>
<dbReference type="SUPFAM" id="SSF46565">
    <property type="entry name" value="Chaperone J-domain"/>
    <property type="match status" value="1"/>
</dbReference>
<keyword evidence="4" id="KW-1185">Reference proteome</keyword>
<dbReference type="PROSITE" id="PS50076">
    <property type="entry name" value="DNAJ_2"/>
    <property type="match status" value="1"/>
</dbReference>
<feature type="domain" description="J" evidence="2">
    <location>
        <begin position="13"/>
        <end position="85"/>
    </location>
</feature>
<evidence type="ECO:0000313" key="3">
    <source>
        <dbReference type="EMBL" id="KPA80575.1"/>
    </source>
</evidence>
<dbReference type="SMART" id="SM00271">
    <property type="entry name" value="DnaJ"/>
    <property type="match status" value="1"/>
</dbReference>
<dbReference type="Gene3D" id="1.10.287.110">
    <property type="entry name" value="DnaJ domain"/>
    <property type="match status" value="1"/>
</dbReference>
<protein>
    <recommendedName>
        <fullName evidence="2">J domain-containing protein</fullName>
    </recommendedName>
</protein>
<feature type="compositionally biased region" description="Basic and acidic residues" evidence="1">
    <location>
        <begin position="282"/>
        <end position="293"/>
    </location>
</feature>
<name>A0A0M9G1R0_LEPPY</name>
<dbReference type="OrthoDB" id="445556at2759"/>
<dbReference type="InterPro" id="IPR001623">
    <property type="entry name" value="DnaJ_domain"/>
</dbReference>
<dbReference type="CDD" id="cd06257">
    <property type="entry name" value="DnaJ"/>
    <property type="match status" value="1"/>
</dbReference>
<sequence length="378" mass="42774">MFAYCIPRRTAAAARAVLGLDAGQTYTPSDIKKAFRERALTAHPDAGGDVECFRQLQGAYEELLREEGNTKGGASPASAADDGRGCGFYSHPHAQWANDRRTHHQYWRKAYEEEVNMNTNERGSPEHPSNTHYRARPHRPSYGAGLGEEFASARQAQRGRHPNFSTYFFYRPYESDFCNPFSTGFTEEELKQAAREQRLGLLRTIARHTCLWSGLFVIVYMHERNNRVRRATEAREKGYKDLEYWRQLREEESEAKRRHRAPLRLENHWLEAPLVAPLPPVSDERSKGKEATRDAATTAKSSAAQGEKKTRKARRQRALRPLGSGGAGGTQVVSFQGRPFTPNGVRGARNSPPITAKTYAKDVTYDDSDLDWEDEALD</sequence>
<dbReference type="GeneID" id="26905066"/>
<dbReference type="EMBL" id="LGTL01000008">
    <property type="protein sequence ID" value="KPA80575.1"/>
    <property type="molecule type" value="Genomic_DNA"/>
</dbReference>
<dbReference type="VEuPathDB" id="TriTrypDB:LpyrH10_08_2240"/>
<evidence type="ECO:0000256" key="1">
    <source>
        <dbReference type="SAM" id="MobiDB-lite"/>
    </source>
</evidence>
<dbReference type="InterPro" id="IPR036869">
    <property type="entry name" value="J_dom_sf"/>
</dbReference>